<comment type="caution">
    <text evidence="5">The sequence shown here is derived from an EMBL/GenBank/DDBJ whole genome shotgun (WGS) entry which is preliminary data.</text>
</comment>
<name>A0ABR5AQD5_BACBA</name>
<keyword evidence="2 3" id="KW-0408">Iron</keyword>
<evidence type="ECO:0000259" key="4">
    <source>
        <dbReference type="PROSITE" id="PS51007"/>
    </source>
</evidence>
<dbReference type="CDD" id="cd02947">
    <property type="entry name" value="TRX_family"/>
    <property type="match status" value="1"/>
</dbReference>
<evidence type="ECO:0000256" key="3">
    <source>
        <dbReference type="PROSITE-ProRule" id="PRU00433"/>
    </source>
</evidence>
<protein>
    <submittedName>
        <fullName evidence="5">Thioredoxin</fullName>
    </submittedName>
</protein>
<dbReference type="InterPro" id="IPR013766">
    <property type="entry name" value="Thioredoxin_domain"/>
</dbReference>
<feature type="domain" description="Cytochrome c" evidence="4">
    <location>
        <begin position="13"/>
        <end position="106"/>
    </location>
</feature>
<evidence type="ECO:0000256" key="2">
    <source>
        <dbReference type="ARBA" id="ARBA00023004"/>
    </source>
</evidence>
<keyword evidence="6" id="KW-1185">Reference proteome</keyword>
<dbReference type="Pfam" id="PF00085">
    <property type="entry name" value="Thioredoxin"/>
    <property type="match status" value="1"/>
</dbReference>
<dbReference type="SUPFAM" id="SSF52833">
    <property type="entry name" value="Thioredoxin-like"/>
    <property type="match status" value="1"/>
</dbReference>
<sequence>MHTISSLSELQEAAEQHGAVLAFFSGPNCSVCHAIQPRVEQLLEQFPDVYAVQANIAEAPEISGQYTVFSVPAVLFFIHGKEMFRKARFILMDELEEEIKLSLQYL</sequence>
<gene>
    <name evidence="5" type="ORF">SD77_1925</name>
</gene>
<dbReference type="InterPro" id="IPR036249">
    <property type="entry name" value="Thioredoxin-like_sf"/>
</dbReference>
<evidence type="ECO:0000313" key="5">
    <source>
        <dbReference type="EMBL" id="KIL76965.1"/>
    </source>
</evidence>
<keyword evidence="3" id="KW-0349">Heme</keyword>
<dbReference type="Proteomes" id="UP000031982">
    <property type="component" value="Unassembled WGS sequence"/>
</dbReference>
<accession>A0ABR5AQD5</accession>
<keyword evidence="1 3" id="KW-0479">Metal-binding</keyword>
<dbReference type="EMBL" id="JXLP01000019">
    <property type="protein sequence ID" value="KIL76965.1"/>
    <property type="molecule type" value="Genomic_DNA"/>
</dbReference>
<proteinExistence type="predicted"/>
<organism evidence="5 6">
    <name type="scientific">Bacillus badius</name>
    <dbReference type="NCBI Taxonomy" id="1455"/>
    <lineage>
        <taxon>Bacteria</taxon>
        <taxon>Bacillati</taxon>
        <taxon>Bacillota</taxon>
        <taxon>Bacilli</taxon>
        <taxon>Bacillales</taxon>
        <taxon>Bacillaceae</taxon>
        <taxon>Pseudobacillus</taxon>
    </lineage>
</organism>
<dbReference type="InterPro" id="IPR009056">
    <property type="entry name" value="Cyt_c-like_dom"/>
</dbReference>
<evidence type="ECO:0000313" key="6">
    <source>
        <dbReference type="Proteomes" id="UP000031982"/>
    </source>
</evidence>
<dbReference type="RefSeq" id="WP_041114372.1">
    <property type="nucleotide sequence ID" value="NZ_JARTHD010000039.1"/>
</dbReference>
<dbReference type="PROSITE" id="PS51007">
    <property type="entry name" value="CYTC"/>
    <property type="match status" value="1"/>
</dbReference>
<dbReference type="Gene3D" id="3.40.30.10">
    <property type="entry name" value="Glutaredoxin"/>
    <property type="match status" value="1"/>
</dbReference>
<evidence type="ECO:0000256" key="1">
    <source>
        <dbReference type="ARBA" id="ARBA00022723"/>
    </source>
</evidence>
<reference evidence="5 6" key="1">
    <citation type="submission" date="2015-01" db="EMBL/GenBank/DDBJ databases">
        <title>Genome Assembly of Bacillus badius MTCC 1458.</title>
        <authorList>
            <person name="Verma A."/>
            <person name="Khatri I."/>
            <person name="Mual P."/>
            <person name="Subramanian S."/>
            <person name="Krishnamurthi S."/>
        </authorList>
    </citation>
    <scope>NUCLEOTIDE SEQUENCE [LARGE SCALE GENOMIC DNA]</scope>
    <source>
        <strain evidence="5 6">MTCC 1458</strain>
    </source>
</reference>